<evidence type="ECO:0000313" key="2">
    <source>
        <dbReference type="Proteomes" id="UP000516160"/>
    </source>
</evidence>
<evidence type="ECO:0000313" key="1">
    <source>
        <dbReference type="EMBL" id="QNO14836.1"/>
    </source>
</evidence>
<accession>A0A7G9W824</accession>
<dbReference type="EMBL" id="CP058559">
    <property type="protein sequence ID" value="QNO14836.1"/>
    <property type="molecule type" value="Genomic_DNA"/>
</dbReference>
<proteinExistence type="predicted"/>
<dbReference type="Proteomes" id="UP000516160">
    <property type="component" value="Chromosome"/>
</dbReference>
<dbReference type="KEGG" id="acae:HYG86_08635"/>
<name>A0A7G9W824_ALKCA</name>
<sequence length="173" mass="19762">MEFYKINDKTVSKDKIMHHIDKILTMRSLGSSQAEVANCFNIDRTFISRIETLGEIRKGKKVALIGFPIANIEEVEKLSKSYGVNYTLLLSEKQRYEFLTVKHGLELFNNLIDIVAEIRTYDTVILIGSDMRINLLESLLDGEIIGIEIGESPIKEDVVVDLEKLEEIMKNLK</sequence>
<keyword evidence="2" id="KW-1185">Reference proteome</keyword>
<gene>
    <name evidence="1" type="ORF">HYG86_08635</name>
</gene>
<protein>
    <submittedName>
        <fullName evidence="1">Transcriptional regulator</fullName>
    </submittedName>
</protein>
<organism evidence="1 2">
    <name type="scientific">Alkalicella caledoniensis</name>
    <dbReference type="NCBI Taxonomy" id="2731377"/>
    <lineage>
        <taxon>Bacteria</taxon>
        <taxon>Bacillati</taxon>
        <taxon>Bacillota</taxon>
        <taxon>Clostridia</taxon>
        <taxon>Eubacteriales</taxon>
        <taxon>Proteinivoracaceae</taxon>
        <taxon>Alkalicella</taxon>
    </lineage>
</organism>
<dbReference type="AlphaFoldDB" id="A0A7G9W824"/>
<dbReference type="RefSeq" id="WP_213168864.1">
    <property type="nucleotide sequence ID" value="NZ_CP058559.1"/>
</dbReference>
<reference evidence="1 2" key="1">
    <citation type="submission" date="2020-07" db="EMBL/GenBank/DDBJ databases">
        <title>Alkalicella. sp. LB2 genome.</title>
        <authorList>
            <person name="Postec A."/>
            <person name="Quemeneur M."/>
        </authorList>
    </citation>
    <scope>NUCLEOTIDE SEQUENCE [LARGE SCALE GENOMIC DNA]</scope>
    <source>
        <strain evidence="1 2">LB2</strain>
    </source>
</reference>